<dbReference type="AlphaFoldDB" id="A0A8C6DKJ3"/>
<evidence type="ECO:0000256" key="1">
    <source>
        <dbReference type="SAM" id="Phobius"/>
    </source>
</evidence>
<dbReference type="GeneTree" id="ENSGT00740000117156"/>
<keyword evidence="1" id="KW-0472">Membrane</keyword>
<protein>
    <submittedName>
        <fullName evidence="2">Uncharacterized protein</fullName>
    </submittedName>
</protein>
<feature type="transmembrane region" description="Helical" evidence="1">
    <location>
        <begin position="98"/>
        <end position="119"/>
    </location>
</feature>
<keyword evidence="1" id="KW-0812">Transmembrane</keyword>
<dbReference type="Ensembl" id="ENSMMST00000019719.1">
    <property type="protein sequence ID" value="ENSMMSP00000017842.1"/>
    <property type="gene ID" value="ENSMMSG00000013549.1"/>
</dbReference>
<organism evidence="2 3">
    <name type="scientific">Moschus moschiferus</name>
    <name type="common">Siberian musk deer</name>
    <name type="synonym">Moschus sibiricus</name>
    <dbReference type="NCBI Taxonomy" id="68415"/>
    <lineage>
        <taxon>Eukaryota</taxon>
        <taxon>Metazoa</taxon>
        <taxon>Chordata</taxon>
        <taxon>Craniata</taxon>
        <taxon>Vertebrata</taxon>
        <taxon>Euteleostomi</taxon>
        <taxon>Mammalia</taxon>
        <taxon>Eutheria</taxon>
        <taxon>Laurasiatheria</taxon>
        <taxon>Artiodactyla</taxon>
        <taxon>Ruminantia</taxon>
        <taxon>Pecora</taxon>
        <taxon>Moschidae</taxon>
        <taxon>Moschus</taxon>
    </lineage>
</organism>
<sequence>MIPAFPANNQWTWFPRIAQEEVSRRCWLCFYLLYAVTLALMLGGVFITLFSGHPPFALFPPPCCHSMLPTITEDPAPASHSGFSRGLLQILIDPSKTIGAQLMASLPGSALILSIVLSCKTFHHCCL</sequence>
<evidence type="ECO:0000313" key="3">
    <source>
        <dbReference type="Proteomes" id="UP000694544"/>
    </source>
</evidence>
<accession>A0A8C6DKJ3</accession>
<reference evidence="2" key="2">
    <citation type="submission" date="2025-09" db="UniProtKB">
        <authorList>
            <consortium name="Ensembl"/>
        </authorList>
    </citation>
    <scope>IDENTIFICATION</scope>
</reference>
<feature type="transmembrane region" description="Helical" evidence="1">
    <location>
        <begin position="26"/>
        <end position="50"/>
    </location>
</feature>
<evidence type="ECO:0000313" key="2">
    <source>
        <dbReference type="Ensembl" id="ENSMMSP00000017842.1"/>
    </source>
</evidence>
<keyword evidence="1" id="KW-1133">Transmembrane helix</keyword>
<reference evidence="2" key="1">
    <citation type="submission" date="2025-08" db="UniProtKB">
        <authorList>
            <consortium name="Ensembl"/>
        </authorList>
    </citation>
    <scope>IDENTIFICATION</scope>
</reference>
<name>A0A8C6DKJ3_MOSMO</name>
<proteinExistence type="predicted"/>
<dbReference type="Proteomes" id="UP000694544">
    <property type="component" value="Unplaced"/>
</dbReference>
<keyword evidence="3" id="KW-1185">Reference proteome</keyword>